<protein>
    <submittedName>
        <fullName evidence="2">Heterokaryon incompatibility protein</fullName>
    </submittedName>
</protein>
<comment type="caution">
    <text evidence="2">The sequence shown here is derived from an EMBL/GenBank/DDBJ whole genome shotgun (WGS) entry which is preliminary data.</text>
</comment>
<dbReference type="EMBL" id="WOWK01000002">
    <property type="protein sequence ID" value="KAF0331914.1"/>
    <property type="molecule type" value="Genomic_DNA"/>
</dbReference>
<organism evidence="2 3">
    <name type="scientific">Colletotrichum asianum</name>
    <dbReference type="NCBI Taxonomy" id="702518"/>
    <lineage>
        <taxon>Eukaryota</taxon>
        <taxon>Fungi</taxon>
        <taxon>Dikarya</taxon>
        <taxon>Ascomycota</taxon>
        <taxon>Pezizomycotina</taxon>
        <taxon>Sordariomycetes</taxon>
        <taxon>Hypocreomycetidae</taxon>
        <taxon>Glomerellales</taxon>
        <taxon>Glomerellaceae</taxon>
        <taxon>Colletotrichum</taxon>
        <taxon>Colletotrichum gloeosporioides species complex</taxon>
    </lineage>
</organism>
<dbReference type="InterPro" id="IPR052895">
    <property type="entry name" value="HetReg/Transcr_Mod"/>
</dbReference>
<dbReference type="Pfam" id="PF26639">
    <property type="entry name" value="Het-6_barrel"/>
    <property type="match status" value="1"/>
</dbReference>
<evidence type="ECO:0000313" key="2">
    <source>
        <dbReference type="EMBL" id="KAF0331914.1"/>
    </source>
</evidence>
<dbReference type="PANTHER" id="PTHR24148:SF82">
    <property type="entry name" value="HETEROKARYON INCOMPATIBILITY DOMAIN-CONTAINING PROTEIN"/>
    <property type="match status" value="1"/>
</dbReference>
<dbReference type="PANTHER" id="PTHR24148">
    <property type="entry name" value="ANKYRIN REPEAT DOMAIN-CONTAINING PROTEIN 39 HOMOLOG-RELATED"/>
    <property type="match status" value="1"/>
</dbReference>
<dbReference type="AlphaFoldDB" id="A0A8H3ZTF0"/>
<sequence length="615" mass="69710">MPGTYNVPLDGAKEQIRLLELQPAPSQDAPIHCVPKVVSLSDKPIYIALSYTWGDPADKCAIKFDDNVDFRIPKNLDGFLRQIRSSDSAKVIWADAISINQAPKAVEKNNQVALMDKIYSQATKTLIWLGGAADDSDLAMNAIHRLHIDDVWNITADAFTEQELVAIVALQARGWWSRTWVIQEILLSPNPVILCGSKTVSVEAFVHLDDVRRGYHRPSRKYIDNAEQPSRFELTRNKFSVILTDYPEDKELIKAGRATLSTWTQVTDSFYATDPRDKIYGLLGIGKQQERSDLLPILPDYSESVTVADVYARATARFILEWQYLLPLQFNVDDVDPDLHLPSWCRDYSNRPDREKAGYRGFWLGPTTPGGFFASGPDVKISDGVEKMFPQSTSPDRHRKVIHLTGWIIDTVVFASENPYLPPYSGSNGVKRAQNVRQRAEQTRANVLKWEEEARRRLSTQSPYQPKSVEDVFWRTLMADRDFSWNLVPDSYKQYFDIWLGRSPLPPILPSPEDPETEDELDERRRIHVKPFTDSAITRTHARSFIITASGYMGLASKKTRVGDTVVVCKGSCVPFVLRSHKDVEEWTFLGESFIMGIMEGQSVAVHQDVSFVIV</sequence>
<evidence type="ECO:0000259" key="1">
    <source>
        <dbReference type="Pfam" id="PF06985"/>
    </source>
</evidence>
<reference evidence="2 3" key="1">
    <citation type="submission" date="2019-12" db="EMBL/GenBank/DDBJ databases">
        <title>A genome sequence resource for the geographically widespread anthracnose pathogen Colletotrichum asianum.</title>
        <authorList>
            <person name="Meng Y."/>
        </authorList>
    </citation>
    <scope>NUCLEOTIDE SEQUENCE [LARGE SCALE GENOMIC DNA]</scope>
    <source>
        <strain evidence="2 3">ICMP 18580</strain>
    </source>
</reference>
<dbReference type="Proteomes" id="UP000434172">
    <property type="component" value="Unassembled WGS sequence"/>
</dbReference>
<gene>
    <name evidence="2" type="ORF">GQ607_001034</name>
</gene>
<keyword evidence="3" id="KW-1185">Reference proteome</keyword>
<feature type="domain" description="Heterokaryon incompatibility" evidence="1">
    <location>
        <begin position="46"/>
        <end position="184"/>
    </location>
</feature>
<dbReference type="OrthoDB" id="3477286at2759"/>
<name>A0A8H3ZTF0_9PEZI</name>
<proteinExistence type="predicted"/>
<dbReference type="Pfam" id="PF06985">
    <property type="entry name" value="HET"/>
    <property type="match status" value="1"/>
</dbReference>
<evidence type="ECO:0000313" key="3">
    <source>
        <dbReference type="Proteomes" id="UP000434172"/>
    </source>
</evidence>
<dbReference type="InterPro" id="IPR010730">
    <property type="entry name" value="HET"/>
</dbReference>
<accession>A0A8H3ZTF0</accession>